<reference evidence="2" key="1">
    <citation type="submission" date="2020-08" db="EMBL/GenBank/DDBJ databases">
        <title>Genome sequencing and assembly of the red palm weevil Rhynchophorus ferrugineus.</title>
        <authorList>
            <person name="Dias G.B."/>
            <person name="Bergman C.M."/>
            <person name="Manee M."/>
        </authorList>
    </citation>
    <scope>NUCLEOTIDE SEQUENCE</scope>
    <source>
        <strain evidence="2">AA-2017</strain>
        <tissue evidence="2">Whole larva</tissue>
    </source>
</reference>
<evidence type="ECO:0000256" key="1">
    <source>
        <dbReference type="SAM" id="SignalP"/>
    </source>
</evidence>
<dbReference type="OrthoDB" id="6359856at2759"/>
<proteinExistence type="predicted"/>
<evidence type="ECO:0000313" key="2">
    <source>
        <dbReference type="EMBL" id="KAF7274358.1"/>
    </source>
</evidence>
<feature type="chain" id="PRO_5032946092" description="Rhythmically expressed gene 5 protein" evidence="1">
    <location>
        <begin position="20"/>
        <end position="262"/>
    </location>
</feature>
<evidence type="ECO:0000313" key="3">
    <source>
        <dbReference type="Proteomes" id="UP000625711"/>
    </source>
</evidence>
<gene>
    <name evidence="2" type="ORF">GWI33_012976</name>
</gene>
<keyword evidence="1" id="KW-0732">Signal</keyword>
<keyword evidence="3" id="KW-1185">Reference proteome</keyword>
<sequence>MISFVNILCVCALIGGSQGSAIPMWEFLSKQEKTSFIYSLFANQVERFCEGSELSNCNRGLLKYGLSTLKNLPEERLDSMDPYQRGANNIIWETLMQGHRLQKTTPKPYVPSSTAKPNSYEDQSFSDYEDFGAQSAASAKIDNVYVVAPPKGFVPKIDNEKREVIEPSPEESASSYIITFKKVDGRGVFNRFQNQYRPVAVTTEKIVPSTDKFVSNSFINPLLGPMVVKVYPDGTPVRESTQMPTDDDLRQYQLSHAKLPTF</sequence>
<name>A0A834IAA3_RHYFE</name>
<evidence type="ECO:0008006" key="4">
    <source>
        <dbReference type="Google" id="ProtNLM"/>
    </source>
</evidence>
<feature type="signal peptide" evidence="1">
    <location>
        <begin position="1"/>
        <end position="19"/>
    </location>
</feature>
<dbReference type="AlphaFoldDB" id="A0A834IAA3"/>
<dbReference type="Proteomes" id="UP000625711">
    <property type="component" value="Unassembled WGS sequence"/>
</dbReference>
<organism evidence="2 3">
    <name type="scientific">Rhynchophorus ferrugineus</name>
    <name type="common">Red palm weevil</name>
    <name type="synonym">Curculio ferrugineus</name>
    <dbReference type="NCBI Taxonomy" id="354439"/>
    <lineage>
        <taxon>Eukaryota</taxon>
        <taxon>Metazoa</taxon>
        <taxon>Ecdysozoa</taxon>
        <taxon>Arthropoda</taxon>
        <taxon>Hexapoda</taxon>
        <taxon>Insecta</taxon>
        <taxon>Pterygota</taxon>
        <taxon>Neoptera</taxon>
        <taxon>Endopterygota</taxon>
        <taxon>Coleoptera</taxon>
        <taxon>Polyphaga</taxon>
        <taxon>Cucujiformia</taxon>
        <taxon>Curculionidae</taxon>
        <taxon>Dryophthorinae</taxon>
        <taxon>Rhynchophorus</taxon>
    </lineage>
</organism>
<accession>A0A834IAA3</accession>
<protein>
    <recommendedName>
        <fullName evidence="4">Rhythmically expressed gene 5 protein</fullName>
    </recommendedName>
</protein>
<comment type="caution">
    <text evidence="2">The sequence shown here is derived from an EMBL/GenBank/DDBJ whole genome shotgun (WGS) entry which is preliminary data.</text>
</comment>
<dbReference type="EMBL" id="JAACXV010012883">
    <property type="protein sequence ID" value="KAF7274358.1"/>
    <property type="molecule type" value="Genomic_DNA"/>
</dbReference>